<dbReference type="AlphaFoldDB" id="A0A5J6V4U6"/>
<dbReference type="Proteomes" id="UP000326546">
    <property type="component" value="Chromosome"/>
</dbReference>
<evidence type="ECO:0000313" key="3">
    <source>
        <dbReference type="Proteomes" id="UP000326546"/>
    </source>
</evidence>
<keyword evidence="3" id="KW-1185">Reference proteome</keyword>
<organism evidence="2 3">
    <name type="scientific">Ornithinimicrobium pratense</name>
    <dbReference type="NCBI Taxonomy" id="2593973"/>
    <lineage>
        <taxon>Bacteria</taxon>
        <taxon>Bacillati</taxon>
        <taxon>Actinomycetota</taxon>
        <taxon>Actinomycetes</taxon>
        <taxon>Micrococcales</taxon>
        <taxon>Ornithinimicrobiaceae</taxon>
        <taxon>Ornithinimicrobium</taxon>
    </lineage>
</organism>
<dbReference type="InterPro" id="IPR023393">
    <property type="entry name" value="START-like_dom_sf"/>
</dbReference>
<reference evidence="2 3" key="1">
    <citation type="submission" date="2019-09" db="EMBL/GenBank/DDBJ databases">
        <title>Serinicoccus pratensis sp. nov., isolated from meadow soil.</title>
        <authorList>
            <person name="Zhang W."/>
        </authorList>
    </citation>
    <scope>NUCLEOTIDE SEQUENCE [LARGE SCALE GENOMIC DNA]</scope>
    <source>
        <strain evidence="2 3">W204</strain>
    </source>
</reference>
<dbReference type="CDD" id="cd07814">
    <property type="entry name" value="SRPBCC_CalC_Aha1-like"/>
    <property type="match status" value="1"/>
</dbReference>
<dbReference type="EMBL" id="CP044427">
    <property type="protein sequence ID" value="QFG68196.1"/>
    <property type="molecule type" value="Genomic_DNA"/>
</dbReference>
<dbReference type="RefSeq" id="WP_158060585.1">
    <property type="nucleotide sequence ID" value="NZ_CP044427.1"/>
</dbReference>
<accession>A0A5J6V4U6</accession>
<feature type="region of interest" description="Disordered" evidence="1">
    <location>
        <begin position="30"/>
        <end position="49"/>
    </location>
</feature>
<name>A0A5J6V4U6_9MICO</name>
<dbReference type="Gene3D" id="3.30.530.20">
    <property type="match status" value="1"/>
</dbReference>
<evidence type="ECO:0000256" key="1">
    <source>
        <dbReference type="SAM" id="MobiDB-lite"/>
    </source>
</evidence>
<sequence>MSKNFEIRKTVVLEATPEQVWRAIATPEGQAAWSPDPYQPGEGMEVSATENERLAVRTPEAENGAFHAFEYLISADDGSTTTLTFVHSGYLGDDWEAEFDFGEMTGYGWDMYLHTLAQYLTHFANRPAHFVTAQGPASSGTPESWATLEKALGVQGPFEQGRHLRLTPQGLPALEGVVDFAYPPFVNFLALRTADGLYRFHDNSAMGMPQAVGHYIYADIDREATEQAWADWLARVFA</sequence>
<evidence type="ECO:0000313" key="2">
    <source>
        <dbReference type="EMBL" id="QFG68196.1"/>
    </source>
</evidence>
<dbReference type="SUPFAM" id="SSF55961">
    <property type="entry name" value="Bet v1-like"/>
    <property type="match status" value="1"/>
</dbReference>
<dbReference type="OrthoDB" id="8417725at2"/>
<proteinExistence type="predicted"/>
<protein>
    <submittedName>
        <fullName evidence="2">SRPBCC domain-containing protein</fullName>
    </submittedName>
</protein>
<gene>
    <name evidence="2" type="ORF">FY030_05230</name>
</gene>
<dbReference type="KEGG" id="serw:FY030_05230"/>